<reference evidence="2 3" key="1">
    <citation type="submission" date="2020-08" db="EMBL/GenBank/DDBJ databases">
        <title>Genomic Encyclopedia of Type Strains, Phase IV (KMG-IV): sequencing the most valuable type-strain genomes for metagenomic binning, comparative biology and taxonomic classification.</title>
        <authorList>
            <person name="Goeker M."/>
        </authorList>
    </citation>
    <scope>NUCLEOTIDE SEQUENCE [LARGE SCALE GENOMIC DNA]</scope>
    <source>
        <strain evidence="2 3">DSM 18233</strain>
    </source>
</reference>
<organism evidence="2 3">
    <name type="scientific">Silvimonas terrae</name>
    <dbReference type="NCBI Taxonomy" id="300266"/>
    <lineage>
        <taxon>Bacteria</taxon>
        <taxon>Pseudomonadati</taxon>
        <taxon>Pseudomonadota</taxon>
        <taxon>Betaproteobacteria</taxon>
        <taxon>Neisseriales</taxon>
        <taxon>Chitinibacteraceae</taxon>
        <taxon>Silvimonas</taxon>
    </lineage>
</organism>
<dbReference type="RefSeq" id="WP_184102883.1">
    <property type="nucleotide sequence ID" value="NZ_JACHHN010000010.1"/>
</dbReference>
<sequence>MGAGLLAMVLTAAAWQALMPPPLHTLQLARHRDDPQWPGPQPAPAPAPQGKVG</sequence>
<keyword evidence="3" id="KW-1185">Reference proteome</keyword>
<dbReference type="EMBL" id="JACHHN010000010">
    <property type="protein sequence ID" value="MBB5193230.1"/>
    <property type="molecule type" value="Genomic_DNA"/>
</dbReference>
<feature type="compositionally biased region" description="Pro residues" evidence="1">
    <location>
        <begin position="37"/>
        <end position="47"/>
    </location>
</feature>
<dbReference type="Proteomes" id="UP000543030">
    <property type="component" value="Unassembled WGS sequence"/>
</dbReference>
<gene>
    <name evidence="2" type="ORF">HNQ50_003984</name>
</gene>
<accession>A0A840RL76</accession>
<evidence type="ECO:0000313" key="2">
    <source>
        <dbReference type="EMBL" id="MBB5193230.1"/>
    </source>
</evidence>
<name>A0A840RL76_9NEIS</name>
<evidence type="ECO:0000256" key="1">
    <source>
        <dbReference type="SAM" id="MobiDB-lite"/>
    </source>
</evidence>
<comment type="caution">
    <text evidence="2">The sequence shown here is derived from an EMBL/GenBank/DDBJ whole genome shotgun (WGS) entry which is preliminary data.</text>
</comment>
<feature type="region of interest" description="Disordered" evidence="1">
    <location>
        <begin position="30"/>
        <end position="53"/>
    </location>
</feature>
<proteinExistence type="predicted"/>
<dbReference type="AlphaFoldDB" id="A0A840RL76"/>
<evidence type="ECO:0000313" key="3">
    <source>
        <dbReference type="Proteomes" id="UP000543030"/>
    </source>
</evidence>
<protein>
    <submittedName>
        <fullName evidence="2">Uncharacterized protein</fullName>
    </submittedName>
</protein>